<organism evidence="7 8">
    <name type="scientific">Aedoeadaptatus nemausensis</name>
    <dbReference type="NCBI Taxonomy" id="2582829"/>
    <lineage>
        <taxon>Bacteria</taxon>
        <taxon>Bacillati</taxon>
        <taxon>Bacillota</taxon>
        <taxon>Tissierellia</taxon>
        <taxon>Tissierellales</taxon>
        <taxon>Peptoniphilaceae</taxon>
        <taxon>Aedoeadaptatus</taxon>
    </lineage>
</organism>
<keyword evidence="8" id="KW-1185">Reference proteome</keyword>
<keyword evidence="3 7" id="KW-0418">Kinase</keyword>
<dbReference type="Proteomes" id="UP000586454">
    <property type="component" value="Unassembled WGS sequence"/>
</dbReference>
<dbReference type="GO" id="GO:0009229">
    <property type="term" value="P:thiamine diphosphate biosynthetic process"/>
    <property type="evidence" value="ECO:0007669"/>
    <property type="project" value="InterPro"/>
</dbReference>
<dbReference type="SUPFAM" id="SSF63862">
    <property type="entry name" value="Thiamin pyrophosphokinase, substrate-binding domain"/>
    <property type="match status" value="1"/>
</dbReference>
<dbReference type="GO" id="GO:0016301">
    <property type="term" value="F:kinase activity"/>
    <property type="evidence" value="ECO:0007669"/>
    <property type="project" value="UniProtKB-KW"/>
</dbReference>
<dbReference type="InterPro" id="IPR053149">
    <property type="entry name" value="TPK"/>
</dbReference>
<dbReference type="InterPro" id="IPR007371">
    <property type="entry name" value="TPK_catalytic"/>
</dbReference>
<evidence type="ECO:0000313" key="8">
    <source>
        <dbReference type="Proteomes" id="UP000586454"/>
    </source>
</evidence>
<dbReference type="Pfam" id="PF04263">
    <property type="entry name" value="TPK_catalytic"/>
    <property type="match status" value="1"/>
</dbReference>
<evidence type="ECO:0000256" key="4">
    <source>
        <dbReference type="ARBA" id="ARBA00022840"/>
    </source>
</evidence>
<comment type="caution">
    <text evidence="7">The sequence shown here is derived from an EMBL/GenBank/DDBJ whole genome shotgun (WGS) entry which is preliminary data.</text>
</comment>
<evidence type="ECO:0000259" key="6">
    <source>
        <dbReference type="SMART" id="SM00983"/>
    </source>
</evidence>
<dbReference type="InterPro" id="IPR006282">
    <property type="entry name" value="Thi_PPkinase"/>
</dbReference>
<protein>
    <recommendedName>
        <fullName evidence="5">Thiamine diphosphokinase</fullName>
        <ecNumber evidence="5">2.7.6.2</ecNumber>
    </recommendedName>
</protein>
<evidence type="ECO:0000256" key="1">
    <source>
        <dbReference type="ARBA" id="ARBA00022679"/>
    </source>
</evidence>
<dbReference type="AlphaFoldDB" id="A0A6V6Y055"/>
<dbReference type="GO" id="GO:0006772">
    <property type="term" value="P:thiamine metabolic process"/>
    <property type="evidence" value="ECO:0007669"/>
    <property type="project" value="UniProtKB-UniRule"/>
</dbReference>
<sequence length="211" mass="23830">MKKGLIITGGDRPAREILLREIHWADGIICADSGFDAVEDYREKIILVIGDFDSTHRKDAIERLDIPVEVLPPMKDETDTEMAFLRMLEHEPEEIHLLGGMGSRWDHSLATVLSLEAYLDRCEKITMIDGQNELQIVHPGTYSVNKGNYYYFSVVPISDSVIFSTHGLKYEVSELKLLRKKTRGVSNEIVKDNASVTIHEGIALFIKSKDA</sequence>
<dbReference type="InterPro" id="IPR036371">
    <property type="entry name" value="TPK_B1-bd_sf"/>
</dbReference>
<dbReference type="EC" id="2.7.6.2" evidence="5"/>
<dbReference type="InterPro" id="IPR036759">
    <property type="entry name" value="TPK_catalytic_sf"/>
</dbReference>
<dbReference type="Gene3D" id="3.40.50.10240">
    <property type="entry name" value="Thiamin pyrophosphokinase, catalytic domain"/>
    <property type="match status" value="1"/>
</dbReference>
<evidence type="ECO:0000256" key="3">
    <source>
        <dbReference type="ARBA" id="ARBA00022777"/>
    </source>
</evidence>
<feature type="domain" description="Thiamin pyrophosphokinase thiamin-binding" evidence="6">
    <location>
        <begin position="130"/>
        <end position="204"/>
    </location>
</feature>
<evidence type="ECO:0000256" key="2">
    <source>
        <dbReference type="ARBA" id="ARBA00022741"/>
    </source>
</evidence>
<evidence type="ECO:0000313" key="7">
    <source>
        <dbReference type="EMBL" id="CAC9924863.1"/>
    </source>
</evidence>
<accession>A0A6V6Y055</accession>
<dbReference type="GO" id="GO:0005524">
    <property type="term" value="F:ATP binding"/>
    <property type="evidence" value="ECO:0007669"/>
    <property type="project" value="UniProtKB-KW"/>
</dbReference>
<name>A0A6V6Y055_9FIRM</name>
<dbReference type="RefSeq" id="WP_180498775.1">
    <property type="nucleotide sequence ID" value="NZ_CAIJCS010000014.1"/>
</dbReference>
<dbReference type="SMART" id="SM00983">
    <property type="entry name" value="TPK_B1_binding"/>
    <property type="match status" value="1"/>
</dbReference>
<gene>
    <name evidence="7" type="ORF">PEPNEM18_00432</name>
</gene>
<proteinExistence type="predicted"/>
<dbReference type="NCBIfam" id="TIGR01378">
    <property type="entry name" value="thi_PPkinase"/>
    <property type="match status" value="1"/>
</dbReference>
<dbReference type="GO" id="GO:0030975">
    <property type="term" value="F:thiamine binding"/>
    <property type="evidence" value="ECO:0007669"/>
    <property type="project" value="InterPro"/>
</dbReference>
<dbReference type="EMBL" id="CAIJCS010000014">
    <property type="protein sequence ID" value="CAC9924863.1"/>
    <property type="molecule type" value="Genomic_DNA"/>
</dbReference>
<dbReference type="Pfam" id="PF04265">
    <property type="entry name" value="TPK_B1_binding"/>
    <property type="match status" value="1"/>
</dbReference>
<dbReference type="InterPro" id="IPR007373">
    <property type="entry name" value="Thiamin_PyroPKinase_B1-bd"/>
</dbReference>
<keyword evidence="2" id="KW-0547">Nucleotide-binding</keyword>
<reference evidence="7 8" key="1">
    <citation type="submission" date="2020-06" db="EMBL/GenBank/DDBJ databases">
        <authorList>
            <person name="Criscuolo A."/>
        </authorList>
    </citation>
    <scope>NUCLEOTIDE SEQUENCE [LARGE SCALE GENOMIC DNA]</scope>
    <source>
        <strain evidence="7">1804121828</strain>
    </source>
</reference>
<keyword evidence="4" id="KW-0067">ATP-binding</keyword>
<dbReference type="SUPFAM" id="SSF63999">
    <property type="entry name" value="Thiamin pyrophosphokinase, catalytic domain"/>
    <property type="match status" value="1"/>
</dbReference>
<evidence type="ECO:0000256" key="5">
    <source>
        <dbReference type="NCBIfam" id="TIGR01378"/>
    </source>
</evidence>
<dbReference type="GO" id="GO:0004788">
    <property type="term" value="F:thiamine diphosphokinase activity"/>
    <property type="evidence" value="ECO:0007669"/>
    <property type="project" value="UniProtKB-UniRule"/>
</dbReference>
<keyword evidence="1" id="KW-0808">Transferase</keyword>
<dbReference type="PANTHER" id="PTHR41299:SF1">
    <property type="entry name" value="THIAMINE PYROPHOSPHOKINASE"/>
    <property type="match status" value="1"/>
</dbReference>
<dbReference type="PANTHER" id="PTHR41299">
    <property type="entry name" value="THIAMINE PYROPHOSPHOKINASE"/>
    <property type="match status" value="1"/>
</dbReference>
<dbReference type="CDD" id="cd07995">
    <property type="entry name" value="TPK"/>
    <property type="match status" value="1"/>
</dbReference>